<sequence>MTETYQLENFIVEMEEIGDIPPFQNSSMHDVEFFSIYFEAGRKLLDFTERPNAEYLNRYYEIFKESFNIYFGTYVNSDHPYFDGETVKLLKESLYYKIVYVLRNSPILSSAVAFHFQNALKENFSYLRKLMKKEKIKICSVGGGAASDVVAVVKILDSLAVKMDKKSDFRVTIIDSDVNWKSTCFTVLKCLENFHTATWKISFVQADISNKNSYSPDAIKAIQEADILLIVMLLYEFRNANLDALQTLKDLSEIVQQESMLFVLDIALIDYIRICFGISAQIEGYQLIYENLCDFHVLEDKAREFFFVNYYMKYFKDLRNIYCMSLCVRAWVKTQTKTNSYSRNELQHRFNRCIENYNPINSFLKKDAFEAWKSASVDRKSKADWSERSINEFLNGKELDRICLLTQATQVKELLESAKKELISKSRQLKDEEIKIDADAWEIYISQMKQYGLVKKIAYEYFLFDNYTKRCVEAYH</sequence>
<dbReference type="InterPro" id="IPR021463">
    <property type="entry name" value="Methyltransf_34"/>
</dbReference>
<reference evidence="1" key="1">
    <citation type="journal article" date="2020" name="bioRxiv">
        <title>Chromosome-level reference genome of the European wasp spider Argiope bruennichi: a resource for studies on range expansion and evolutionary adaptation.</title>
        <authorList>
            <person name="Sheffer M.M."/>
            <person name="Hoppe A."/>
            <person name="Krehenwinkel H."/>
            <person name="Uhl G."/>
            <person name="Kuss A.W."/>
            <person name="Jensen L."/>
            <person name="Jensen C."/>
            <person name="Gillespie R.G."/>
            <person name="Hoff K.J."/>
            <person name="Prost S."/>
        </authorList>
    </citation>
    <scope>NUCLEOTIDE SEQUENCE</scope>
</reference>
<dbReference type="EMBL" id="JABXBU010002227">
    <property type="protein sequence ID" value="KAF8773521.1"/>
    <property type="molecule type" value="Genomic_DNA"/>
</dbReference>
<comment type="caution">
    <text evidence="1">The sequence shown here is derived from an EMBL/GenBank/DDBJ whole genome shotgun (WGS) entry which is preliminary data.</text>
</comment>
<evidence type="ECO:0000313" key="1">
    <source>
        <dbReference type="EMBL" id="KAF8773521.1"/>
    </source>
</evidence>
<reference evidence="1" key="2">
    <citation type="submission" date="2020-06" db="EMBL/GenBank/DDBJ databases">
        <authorList>
            <person name="Sheffer M."/>
        </authorList>
    </citation>
    <scope>NUCLEOTIDE SEQUENCE</scope>
</reference>
<accession>A0A8T0EJ18</accession>
<gene>
    <name evidence="1" type="ORF">HNY73_016177</name>
</gene>
<dbReference type="Proteomes" id="UP000807504">
    <property type="component" value="Unassembled WGS sequence"/>
</dbReference>
<keyword evidence="2" id="KW-1185">Reference proteome</keyword>
<dbReference type="Pfam" id="PF11312">
    <property type="entry name" value="Methyltransf_34"/>
    <property type="match status" value="1"/>
</dbReference>
<name>A0A8T0EJ18_ARGBR</name>
<evidence type="ECO:0000313" key="2">
    <source>
        <dbReference type="Proteomes" id="UP000807504"/>
    </source>
</evidence>
<dbReference type="AlphaFoldDB" id="A0A8T0EJ18"/>
<protein>
    <submittedName>
        <fullName evidence="1">Uncharacterized protein</fullName>
    </submittedName>
</protein>
<organism evidence="1 2">
    <name type="scientific">Argiope bruennichi</name>
    <name type="common">Wasp spider</name>
    <name type="synonym">Aranea bruennichi</name>
    <dbReference type="NCBI Taxonomy" id="94029"/>
    <lineage>
        <taxon>Eukaryota</taxon>
        <taxon>Metazoa</taxon>
        <taxon>Ecdysozoa</taxon>
        <taxon>Arthropoda</taxon>
        <taxon>Chelicerata</taxon>
        <taxon>Arachnida</taxon>
        <taxon>Araneae</taxon>
        <taxon>Araneomorphae</taxon>
        <taxon>Entelegynae</taxon>
        <taxon>Araneoidea</taxon>
        <taxon>Araneidae</taxon>
        <taxon>Argiope</taxon>
    </lineage>
</organism>
<proteinExistence type="predicted"/>